<keyword evidence="2" id="KW-1133">Transmembrane helix</keyword>
<sequence>MAMVATRTGRGVVAEAGGRRRAEKAKRPSRLPQLGGLSLGAVAAGVAWYFLVSAAIDFGQLARGGNALAWAFTGAATIGATLCLLLVFVLLARILVALGLISEYRPRRSTGRRAAR</sequence>
<organism evidence="3 4">
    <name type="scientific">Nocardioides mesophilus</name>
    <dbReference type="NCBI Taxonomy" id="433659"/>
    <lineage>
        <taxon>Bacteria</taxon>
        <taxon>Bacillati</taxon>
        <taxon>Actinomycetota</taxon>
        <taxon>Actinomycetes</taxon>
        <taxon>Propionibacteriales</taxon>
        <taxon>Nocardioidaceae</taxon>
        <taxon>Nocardioides</taxon>
    </lineage>
</organism>
<evidence type="ECO:0000313" key="4">
    <source>
        <dbReference type="Proteomes" id="UP000515947"/>
    </source>
</evidence>
<dbReference type="AlphaFoldDB" id="A0A7G9R9L3"/>
<name>A0A7G9R9L3_9ACTN</name>
<protein>
    <submittedName>
        <fullName evidence="3">Uncharacterized protein</fullName>
    </submittedName>
</protein>
<reference evidence="3 4" key="1">
    <citation type="submission" date="2020-08" db="EMBL/GenBank/DDBJ databases">
        <title>Genome sequence of Nocardioides mesophilus KACC 16243T.</title>
        <authorList>
            <person name="Hyun D.-W."/>
            <person name="Bae J.-W."/>
        </authorList>
    </citation>
    <scope>NUCLEOTIDE SEQUENCE [LARGE SCALE GENOMIC DNA]</scope>
    <source>
        <strain evidence="3 4">KACC 16243</strain>
    </source>
</reference>
<gene>
    <name evidence="3" type="ORF">H9L09_17650</name>
</gene>
<feature type="transmembrane region" description="Helical" evidence="2">
    <location>
        <begin position="68"/>
        <end position="101"/>
    </location>
</feature>
<evidence type="ECO:0000256" key="1">
    <source>
        <dbReference type="SAM" id="MobiDB-lite"/>
    </source>
</evidence>
<accession>A0A7G9R9L3</accession>
<proteinExistence type="predicted"/>
<evidence type="ECO:0000313" key="3">
    <source>
        <dbReference type="EMBL" id="QNN52288.1"/>
    </source>
</evidence>
<evidence type="ECO:0000256" key="2">
    <source>
        <dbReference type="SAM" id="Phobius"/>
    </source>
</evidence>
<dbReference type="KEGG" id="nmes:H9L09_17650"/>
<dbReference type="EMBL" id="CP060713">
    <property type="protein sequence ID" value="QNN52288.1"/>
    <property type="molecule type" value="Genomic_DNA"/>
</dbReference>
<dbReference type="RefSeq" id="WP_187578130.1">
    <property type="nucleotide sequence ID" value="NZ_CP060713.1"/>
</dbReference>
<keyword evidence="4" id="KW-1185">Reference proteome</keyword>
<feature type="region of interest" description="Disordered" evidence="1">
    <location>
        <begin position="1"/>
        <end position="27"/>
    </location>
</feature>
<keyword evidence="2" id="KW-0812">Transmembrane</keyword>
<keyword evidence="2" id="KW-0472">Membrane</keyword>
<feature type="transmembrane region" description="Helical" evidence="2">
    <location>
        <begin position="34"/>
        <end position="56"/>
    </location>
</feature>
<dbReference type="Proteomes" id="UP000515947">
    <property type="component" value="Chromosome"/>
</dbReference>